<reference evidence="2" key="1">
    <citation type="submission" date="2021-02" db="EMBL/GenBank/DDBJ databases">
        <authorList>
            <person name="Dougan E. K."/>
            <person name="Rhodes N."/>
            <person name="Thang M."/>
            <person name="Chan C."/>
        </authorList>
    </citation>
    <scope>NUCLEOTIDE SEQUENCE</scope>
</reference>
<feature type="chain" id="PRO_5032977906" evidence="1">
    <location>
        <begin position="23"/>
        <end position="88"/>
    </location>
</feature>
<evidence type="ECO:0000313" key="3">
    <source>
        <dbReference type="Proteomes" id="UP000604046"/>
    </source>
</evidence>
<feature type="non-terminal residue" evidence="2">
    <location>
        <position position="1"/>
    </location>
</feature>
<accession>A0A812L529</accession>
<protein>
    <submittedName>
        <fullName evidence="2">Uncharacterized protein</fullName>
    </submittedName>
</protein>
<keyword evidence="1" id="KW-0732">Signal</keyword>
<feature type="signal peptide" evidence="1">
    <location>
        <begin position="1"/>
        <end position="22"/>
    </location>
</feature>
<dbReference type="Proteomes" id="UP000604046">
    <property type="component" value="Unassembled WGS sequence"/>
</dbReference>
<dbReference type="AlphaFoldDB" id="A0A812L529"/>
<sequence>QKSIAVAALSAAGLAATMGVEAFVSTSASAPAVKAPSSSLRGSAATGASPASASSLAPLAAASVVAAAALRPKGKGGISKPVVSLRAF</sequence>
<evidence type="ECO:0000256" key="1">
    <source>
        <dbReference type="SAM" id="SignalP"/>
    </source>
</evidence>
<keyword evidence="3" id="KW-1185">Reference proteome</keyword>
<feature type="non-terminal residue" evidence="2">
    <location>
        <position position="88"/>
    </location>
</feature>
<name>A0A812L529_9DINO</name>
<evidence type="ECO:0000313" key="2">
    <source>
        <dbReference type="EMBL" id="CAE7235991.1"/>
    </source>
</evidence>
<proteinExistence type="predicted"/>
<dbReference type="EMBL" id="CAJNDS010000820">
    <property type="protein sequence ID" value="CAE7235991.1"/>
    <property type="molecule type" value="Genomic_DNA"/>
</dbReference>
<organism evidence="2 3">
    <name type="scientific">Symbiodinium natans</name>
    <dbReference type="NCBI Taxonomy" id="878477"/>
    <lineage>
        <taxon>Eukaryota</taxon>
        <taxon>Sar</taxon>
        <taxon>Alveolata</taxon>
        <taxon>Dinophyceae</taxon>
        <taxon>Suessiales</taxon>
        <taxon>Symbiodiniaceae</taxon>
        <taxon>Symbiodinium</taxon>
    </lineage>
</organism>
<gene>
    <name evidence="2" type="ORF">SNAT2548_LOCUS10123</name>
</gene>
<comment type="caution">
    <text evidence="2">The sequence shown here is derived from an EMBL/GenBank/DDBJ whole genome shotgun (WGS) entry which is preliminary data.</text>
</comment>